<name>A0A645BIF8_9ZZZZ</name>
<dbReference type="EMBL" id="VSSQ01020363">
    <property type="protein sequence ID" value="MPM65157.1"/>
    <property type="molecule type" value="Genomic_DNA"/>
</dbReference>
<dbReference type="InterPro" id="IPR050250">
    <property type="entry name" value="Macrolide_Exporter_MacB"/>
</dbReference>
<accession>A0A645BIF8</accession>
<dbReference type="AlphaFoldDB" id="A0A645BIF8"/>
<evidence type="ECO:0000256" key="5">
    <source>
        <dbReference type="ARBA" id="ARBA00023136"/>
    </source>
</evidence>
<feature type="transmembrane region" description="Helical" evidence="6">
    <location>
        <begin position="273"/>
        <end position="295"/>
    </location>
</feature>
<evidence type="ECO:0000256" key="6">
    <source>
        <dbReference type="SAM" id="Phobius"/>
    </source>
</evidence>
<keyword evidence="2" id="KW-1003">Cell membrane</keyword>
<sequence length="344" mass="37989">MINDNPGYEYDNLLYCNTFGVKNEQREVAIAGLRQLSSVESVATCSTLPMYGASGNNVMEIGKDQELFNIADLYSVDSDYLDIMKIEILSGKGFNRETSEPSHVLVSQSFSDKICRMLGWKEGAVGRGINVSEHGTCTIAGVYKNIRIGSLNYSDTRPSIMFYTENTSDIIIIKVKKMNQENIMQVNKELESSLPGKDIVVIPYKSSMVNLYTPSRLFRDSVLIGGIITLIISLIGLIGYTNDEVNRRSAEIAIRKVNGASVREIQLLIIDKILRIAIPALILGETLSAFTASRWMENFAEKTTLPALLFICCGIAVLTIIIMVVCMASLKVAMQNPANSIKND</sequence>
<evidence type="ECO:0000256" key="4">
    <source>
        <dbReference type="ARBA" id="ARBA00022989"/>
    </source>
</evidence>
<evidence type="ECO:0000256" key="1">
    <source>
        <dbReference type="ARBA" id="ARBA00004651"/>
    </source>
</evidence>
<feature type="domain" description="MacB-like periplasmic core" evidence="8">
    <location>
        <begin position="29"/>
        <end position="177"/>
    </location>
</feature>
<dbReference type="PANTHER" id="PTHR30572:SF18">
    <property type="entry name" value="ABC-TYPE MACROLIDE FAMILY EXPORT SYSTEM PERMEASE COMPONENT 2"/>
    <property type="match status" value="1"/>
</dbReference>
<dbReference type="GO" id="GO:0005886">
    <property type="term" value="C:plasma membrane"/>
    <property type="evidence" value="ECO:0007669"/>
    <property type="project" value="UniProtKB-SubCell"/>
</dbReference>
<evidence type="ECO:0000259" key="7">
    <source>
        <dbReference type="Pfam" id="PF02687"/>
    </source>
</evidence>
<comment type="subcellular location">
    <subcellularLocation>
        <location evidence="1">Cell membrane</location>
        <topology evidence="1">Multi-pass membrane protein</topology>
    </subcellularLocation>
</comment>
<proteinExistence type="predicted"/>
<evidence type="ECO:0000259" key="8">
    <source>
        <dbReference type="Pfam" id="PF12704"/>
    </source>
</evidence>
<evidence type="ECO:0000256" key="3">
    <source>
        <dbReference type="ARBA" id="ARBA00022692"/>
    </source>
</evidence>
<keyword evidence="4 6" id="KW-1133">Transmembrane helix</keyword>
<feature type="transmembrane region" description="Helical" evidence="6">
    <location>
        <begin position="222"/>
        <end position="240"/>
    </location>
</feature>
<dbReference type="InterPro" id="IPR003838">
    <property type="entry name" value="ABC3_permease_C"/>
</dbReference>
<evidence type="ECO:0000256" key="2">
    <source>
        <dbReference type="ARBA" id="ARBA00022475"/>
    </source>
</evidence>
<feature type="domain" description="ABC3 transporter permease C-terminal" evidence="7">
    <location>
        <begin position="225"/>
        <end position="337"/>
    </location>
</feature>
<keyword evidence="3 6" id="KW-0812">Transmembrane</keyword>
<keyword evidence="5 6" id="KW-0472">Membrane</keyword>
<evidence type="ECO:0000313" key="9">
    <source>
        <dbReference type="EMBL" id="MPM65157.1"/>
    </source>
</evidence>
<dbReference type="GO" id="GO:0022857">
    <property type="term" value="F:transmembrane transporter activity"/>
    <property type="evidence" value="ECO:0007669"/>
    <property type="project" value="TreeGrafter"/>
</dbReference>
<comment type="caution">
    <text evidence="9">The sequence shown here is derived from an EMBL/GenBank/DDBJ whole genome shotgun (WGS) entry which is preliminary data.</text>
</comment>
<protein>
    <submittedName>
        <fullName evidence="9">Uncharacterized protein</fullName>
    </submittedName>
</protein>
<reference evidence="9" key="1">
    <citation type="submission" date="2019-08" db="EMBL/GenBank/DDBJ databases">
        <authorList>
            <person name="Kucharzyk K."/>
            <person name="Murdoch R.W."/>
            <person name="Higgins S."/>
            <person name="Loffler F."/>
        </authorList>
    </citation>
    <scope>NUCLEOTIDE SEQUENCE</scope>
</reference>
<dbReference type="Pfam" id="PF02687">
    <property type="entry name" value="FtsX"/>
    <property type="match status" value="1"/>
</dbReference>
<dbReference type="PANTHER" id="PTHR30572">
    <property type="entry name" value="MEMBRANE COMPONENT OF TRANSPORTER-RELATED"/>
    <property type="match status" value="1"/>
</dbReference>
<dbReference type="InterPro" id="IPR025857">
    <property type="entry name" value="MacB_PCD"/>
</dbReference>
<organism evidence="9">
    <name type="scientific">bioreactor metagenome</name>
    <dbReference type="NCBI Taxonomy" id="1076179"/>
    <lineage>
        <taxon>unclassified sequences</taxon>
        <taxon>metagenomes</taxon>
        <taxon>ecological metagenomes</taxon>
    </lineage>
</organism>
<feature type="transmembrane region" description="Helical" evidence="6">
    <location>
        <begin position="307"/>
        <end position="330"/>
    </location>
</feature>
<dbReference type="Pfam" id="PF12704">
    <property type="entry name" value="MacB_PCD"/>
    <property type="match status" value="1"/>
</dbReference>
<gene>
    <name evidence="9" type="ORF">SDC9_112049</name>
</gene>